<comment type="caution">
    <text evidence="2">The sequence shown here is derived from an EMBL/GenBank/DDBJ whole genome shotgun (WGS) entry which is preliminary data.</text>
</comment>
<reference evidence="2 3" key="1">
    <citation type="submission" date="2020-05" db="EMBL/GenBank/DDBJ databases">
        <title>Nakamurella sp. DB0629 isolated from air conditioner.</title>
        <authorList>
            <person name="Kim D.H."/>
            <person name="Kim D.-U."/>
        </authorList>
    </citation>
    <scope>NUCLEOTIDE SEQUENCE [LARGE SCALE GENOMIC DNA]</scope>
    <source>
        <strain evidence="2 3">DB0629</strain>
    </source>
</reference>
<gene>
    <name evidence="2" type="ORF">HKD39_02780</name>
</gene>
<dbReference type="InterPro" id="IPR032466">
    <property type="entry name" value="Metal_Hydrolase"/>
</dbReference>
<proteinExistence type="predicted"/>
<keyword evidence="2" id="KW-0378">Hydrolase</keyword>
<keyword evidence="3" id="KW-1185">Reference proteome</keyword>
<evidence type="ECO:0000313" key="3">
    <source>
        <dbReference type="Proteomes" id="UP000562984"/>
    </source>
</evidence>
<dbReference type="RefSeq" id="WP_171198261.1">
    <property type="nucleotide sequence ID" value="NZ_JABEND010000001.1"/>
</dbReference>
<dbReference type="Gene3D" id="3.20.20.140">
    <property type="entry name" value="Metal-dependent hydrolases"/>
    <property type="match status" value="1"/>
</dbReference>
<name>A0A849A5L7_9ACTN</name>
<dbReference type="AlphaFoldDB" id="A0A849A5L7"/>
<dbReference type="SUPFAM" id="SSF51556">
    <property type="entry name" value="Metallo-dependent hydrolases"/>
    <property type="match status" value="1"/>
</dbReference>
<dbReference type="GO" id="GO:0016787">
    <property type="term" value="F:hydrolase activity"/>
    <property type="evidence" value="ECO:0007669"/>
    <property type="project" value="UniProtKB-KW"/>
</dbReference>
<feature type="domain" description="Amidohydrolase-related" evidence="1">
    <location>
        <begin position="2"/>
        <end position="261"/>
    </location>
</feature>
<evidence type="ECO:0000259" key="1">
    <source>
        <dbReference type="Pfam" id="PF04909"/>
    </source>
</evidence>
<accession>A0A849A5L7</accession>
<dbReference type="Proteomes" id="UP000562984">
    <property type="component" value="Unassembled WGS sequence"/>
</dbReference>
<protein>
    <submittedName>
        <fullName evidence="2">Amidohydrolase family protein</fullName>
    </submittedName>
</protein>
<dbReference type="EMBL" id="JABEND010000001">
    <property type="protein sequence ID" value="NNG34663.1"/>
    <property type="molecule type" value="Genomic_DNA"/>
</dbReference>
<organism evidence="2 3">
    <name type="scientific">Nakamurella aerolata</name>
    <dbReference type="NCBI Taxonomy" id="1656892"/>
    <lineage>
        <taxon>Bacteria</taxon>
        <taxon>Bacillati</taxon>
        <taxon>Actinomycetota</taxon>
        <taxon>Actinomycetes</taxon>
        <taxon>Nakamurellales</taxon>
        <taxon>Nakamurellaceae</taxon>
        <taxon>Nakamurella</taxon>
    </lineage>
</organism>
<evidence type="ECO:0000313" key="2">
    <source>
        <dbReference type="EMBL" id="NNG34663.1"/>
    </source>
</evidence>
<dbReference type="InterPro" id="IPR006680">
    <property type="entry name" value="Amidohydro-rel"/>
</dbReference>
<dbReference type="Pfam" id="PF04909">
    <property type="entry name" value="Amidohydro_2"/>
    <property type="match status" value="1"/>
</dbReference>
<sequence>MIDIHAHVTDDLDRRLTADAELGIELTVLASTRVHPERTGTTAEVQAEFGRLQQVVAGDPAAGSFQAAAAELAGAVEAWPARTRALAAAPLWLPPAELADVVEAQLRQPGYVGIGELTPSPDGADAIAPVLALAADHGGIPVLVHGFWPNTAADLAGYAALAKRYRTVPLIVGAFGGLHAMLAVELACAQPNLYLDLSSALQAFVVAAAIRELPERCLFGSNTPYGVPAAALATVEAAASGAGSAVRRAVLHDNAAALFRLS</sequence>